<gene>
    <name evidence="1" type="ORF">BS297_27450</name>
</gene>
<proteinExistence type="predicted"/>
<accession>A0A5N5DVM3</accession>
<dbReference type="SUPFAM" id="SSF160104">
    <property type="entry name" value="Acetoacetate decarboxylase-like"/>
    <property type="match status" value="1"/>
</dbReference>
<dbReference type="GO" id="GO:0016829">
    <property type="term" value="F:lyase activity"/>
    <property type="evidence" value="ECO:0007669"/>
    <property type="project" value="InterPro"/>
</dbReference>
<reference evidence="1 2" key="1">
    <citation type="journal article" date="2017" name="Poromechanics V (2013)">
        <title>Genomic Characterization of the Arsenic-Tolerant Actinobacterium, &lt;i&gt;Rhodococcus erythropolis&lt;/i&gt; S43.</title>
        <authorList>
            <person name="Retamal-Morales G."/>
            <person name="Mehnert M."/>
            <person name="Schwabe R."/>
            <person name="Tischler D."/>
            <person name="Schloemann M."/>
            <person name="Levican G.J."/>
        </authorList>
    </citation>
    <scope>NUCLEOTIDE SEQUENCE [LARGE SCALE GENOMIC DNA]</scope>
    <source>
        <strain evidence="1 2">S43</strain>
    </source>
</reference>
<evidence type="ECO:0000313" key="1">
    <source>
        <dbReference type="EMBL" id="KAB2582149.1"/>
    </source>
</evidence>
<dbReference type="InterPro" id="IPR023375">
    <property type="entry name" value="ADC_dom_sf"/>
</dbReference>
<evidence type="ECO:0008006" key="3">
    <source>
        <dbReference type="Google" id="ProtNLM"/>
    </source>
</evidence>
<comment type="caution">
    <text evidence="1">The sequence shown here is derived from an EMBL/GenBank/DDBJ whole genome shotgun (WGS) entry which is preliminary data.</text>
</comment>
<organism evidence="1 2">
    <name type="scientific">Rhodococcus erythropolis</name>
    <name type="common">Arthrobacter picolinophilus</name>
    <dbReference type="NCBI Taxonomy" id="1833"/>
    <lineage>
        <taxon>Bacteria</taxon>
        <taxon>Bacillati</taxon>
        <taxon>Actinomycetota</taxon>
        <taxon>Actinomycetes</taxon>
        <taxon>Mycobacteriales</taxon>
        <taxon>Nocardiaceae</taxon>
        <taxon>Rhodococcus</taxon>
        <taxon>Rhodococcus erythropolis group</taxon>
    </lineage>
</organism>
<dbReference type="Pfam" id="PF06314">
    <property type="entry name" value="ADC"/>
    <property type="match status" value="1"/>
</dbReference>
<dbReference type="Gene3D" id="2.40.400.10">
    <property type="entry name" value="Acetoacetate decarboxylase-like"/>
    <property type="match status" value="1"/>
</dbReference>
<dbReference type="EMBL" id="MRBO01000731">
    <property type="protein sequence ID" value="KAB2582149.1"/>
    <property type="molecule type" value="Genomic_DNA"/>
</dbReference>
<sequence>MPRFDPAAPPVETASRPPDFSGVDILEFTYRTDQNAVAEILPAALEVDEDVTATVMFVSYGFSGAGPYLEVVHRVHCRFRDEEVSYVPHIYLTNEPAMLAGREAFGYPKLLADIDFDPSRRSVDAMVTGRLERPAGVELATAQFKPFGRIAAAESTALKQINLRVIPSAVPGQDPSVAELVPTLVTVYGGENWLGQGSLRLTGASDFSPLHRVPIVENLGATLLTQATMSLTLATETYPL</sequence>
<dbReference type="AlphaFoldDB" id="A0A5N5DVM3"/>
<evidence type="ECO:0000313" key="2">
    <source>
        <dbReference type="Proteomes" id="UP000325576"/>
    </source>
</evidence>
<name>A0A5N5DVM3_RHOER</name>
<dbReference type="Proteomes" id="UP000325576">
    <property type="component" value="Unassembled WGS sequence"/>
</dbReference>
<protein>
    <recommendedName>
        <fullName evidence="3">Acetoacetate decarboxylase</fullName>
    </recommendedName>
</protein>
<dbReference type="InterPro" id="IPR010451">
    <property type="entry name" value="Acetoacetate_decarboxylase"/>
</dbReference>